<evidence type="ECO:0000256" key="1">
    <source>
        <dbReference type="SAM" id="MobiDB-lite"/>
    </source>
</evidence>
<evidence type="ECO:0000313" key="2">
    <source>
        <dbReference type="EMBL" id="GAA5148353.1"/>
    </source>
</evidence>
<feature type="compositionally biased region" description="Acidic residues" evidence="1">
    <location>
        <begin position="59"/>
        <end position="70"/>
    </location>
</feature>
<dbReference type="Proteomes" id="UP001500221">
    <property type="component" value="Unassembled WGS sequence"/>
</dbReference>
<evidence type="ECO:0008006" key="4">
    <source>
        <dbReference type="Google" id="ProtNLM"/>
    </source>
</evidence>
<proteinExistence type="predicted"/>
<comment type="caution">
    <text evidence="2">The sequence shown here is derived from an EMBL/GenBank/DDBJ whole genome shotgun (WGS) entry which is preliminary data.</text>
</comment>
<protein>
    <recommendedName>
        <fullName evidence="4">DUF4439 domain-containing protein</fullName>
    </recommendedName>
</protein>
<name>A0ABP9PLD9_9ACTN</name>
<evidence type="ECO:0000313" key="3">
    <source>
        <dbReference type="Proteomes" id="UP001500221"/>
    </source>
</evidence>
<feature type="compositionally biased region" description="Low complexity" evidence="1">
    <location>
        <begin position="36"/>
        <end position="58"/>
    </location>
</feature>
<reference evidence="3" key="1">
    <citation type="journal article" date="2019" name="Int. J. Syst. Evol. Microbiol.">
        <title>The Global Catalogue of Microorganisms (GCM) 10K type strain sequencing project: providing services to taxonomists for standard genome sequencing and annotation.</title>
        <authorList>
            <consortium name="The Broad Institute Genomics Platform"/>
            <consortium name="The Broad Institute Genome Sequencing Center for Infectious Disease"/>
            <person name="Wu L."/>
            <person name="Ma J."/>
        </authorList>
    </citation>
    <scope>NUCLEOTIDE SEQUENCE [LARGE SCALE GENOMIC DNA]</scope>
    <source>
        <strain evidence="3">JCM 18459</strain>
    </source>
</reference>
<dbReference type="EMBL" id="BAABKG010000002">
    <property type="protein sequence ID" value="GAA5148353.1"/>
    <property type="molecule type" value="Genomic_DNA"/>
</dbReference>
<organism evidence="2 3">
    <name type="scientific">Nocardioides marinquilinus</name>
    <dbReference type="NCBI Taxonomy" id="1210400"/>
    <lineage>
        <taxon>Bacteria</taxon>
        <taxon>Bacillati</taxon>
        <taxon>Actinomycetota</taxon>
        <taxon>Actinomycetes</taxon>
        <taxon>Propionibacteriales</taxon>
        <taxon>Nocardioidaceae</taxon>
        <taxon>Nocardioides</taxon>
    </lineage>
</organism>
<gene>
    <name evidence="2" type="ORF">GCM10023340_22130</name>
</gene>
<accession>A0ABP9PLD9</accession>
<keyword evidence="3" id="KW-1185">Reference proteome</keyword>
<sequence length="187" mass="19086">MAPGDIVGRVPVPRPASRRLVLGSALAGVAGTTACSLDSLDPSPDDPTYTPTTSPTGEGSDEVDPDDPTEPAEPSADEALTLRVRRAVARTEATTAAAVRRHPALAGDLGPLTDLHRAHLRELGGPVRGAAAPEPPGGRRAARAGAVRAEARLQRTLLAAATEAESGPLALLLATMAASVAQHREVL</sequence>
<feature type="region of interest" description="Disordered" evidence="1">
    <location>
        <begin position="35"/>
        <end position="79"/>
    </location>
</feature>